<sequence>MAQDGTSAIERACDRCRDRRVKCDKRQPSCFRCEKLGKPCPGYDKKRKFVDEGVSLRKKYQSSSSRTESGDFYVDNHKDGSAAPVANAVTPDVLSLTNDFANQRIPIKTEFNPPSIGHALETTDSTYAPQPNTVQTADPALFPESAYLDDFFDDPSFDPSWFNLEPDVFYGSMGNSCGFIPDMHIIDEVDRDNVMQSTETNAGTPMSGMRSYSNSNLWAPETQLNTSAIIADEREHEMAYLIRHFTEAIGPWMDLFDRDKHFGNLVPLKALRDALLRNAIAAVAAKQLGRVKGAKCYVGIQSQKPSSMEVIEEVPAAEWFYKAANYYDKAIAFSRLYLQSLSGNFSNPPSPDAQSTLSMVNSDDLLVAVSIFSLYESLDNLELGWLQHLAGLKTLLIDQQTQLQVMPSLTVGRLASFWNFARADYQAAYINNQRTFLNTEDLNLWHSCGIQIQDDGSLYKDMTSIKGNALPCRQTVETVAHTLLWLVLKVMNYLASGQDGTPAPRQARWLQLTSQLDDWHSNLPATFEPCAQIRYRLPGRTGTHRSHLTEVFFSMNVVGASLHLYHFARILLLLHRPLQPQDTASPSGIAVCKTFRTMSTEALKHAHQIIGIALGRPHPAVRVEMLLPLYVAGVCLEADEERKVLLELLRAIEQDTGCETEARCQKLMKQWEWELWSQEPESHSLG</sequence>
<name>A0ACC3NHN0_9PEZI</name>
<reference evidence="1" key="1">
    <citation type="submission" date="2023-07" db="EMBL/GenBank/DDBJ databases">
        <title>Black Yeasts Isolated from many extreme environments.</title>
        <authorList>
            <person name="Coleine C."/>
            <person name="Stajich J.E."/>
            <person name="Selbmann L."/>
        </authorList>
    </citation>
    <scope>NUCLEOTIDE SEQUENCE</scope>
    <source>
        <strain evidence="1">CCFEE 5714</strain>
    </source>
</reference>
<accession>A0ACC3NHN0</accession>
<dbReference type="EMBL" id="JAUTXU010000040">
    <property type="protein sequence ID" value="KAK3716809.1"/>
    <property type="molecule type" value="Genomic_DNA"/>
</dbReference>
<organism evidence="1 2">
    <name type="scientific">Vermiconidia calcicola</name>
    <dbReference type="NCBI Taxonomy" id="1690605"/>
    <lineage>
        <taxon>Eukaryota</taxon>
        <taxon>Fungi</taxon>
        <taxon>Dikarya</taxon>
        <taxon>Ascomycota</taxon>
        <taxon>Pezizomycotina</taxon>
        <taxon>Dothideomycetes</taxon>
        <taxon>Dothideomycetidae</taxon>
        <taxon>Mycosphaerellales</taxon>
        <taxon>Extremaceae</taxon>
        <taxon>Vermiconidia</taxon>
    </lineage>
</organism>
<comment type="caution">
    <text evidence="1">The sequence shown here is derived from an EMBL/GenBank/DDBJ whole genome shotgun (WGS) entry which is preliminary data.</text>
</comment>
<proteinExistence type="predicted"/>
<keyword evidence="2" id="KW-1185">Reference proteome</keyword>
<evidence type="ECO:0000313" key="1">
    <source>
        <dbReference type="EMBL" id="KAK3716809.1"/>
    </source>
</evidence>
<evidence type="ECO:0000313" key="2">
    <source>
        <dbReference type="Proteomes" id="UP001281147"/>
    </source>
</evidence>
<protein>
    <submittedName>
        <fullName evidence="1">Uncharacterized protein</fullName>
    </submittedName>
</protein>
<dbReference type="Proteomes" id="UP001281147">
    <property type="component" value="Unassembled WGS sequence"/>
</dbReference>
<gene>
    <name evidence="1" type="ORF">LTR37_006159</name>
</gene>